<dbReference type="GeneID" id="100574412"/>
<protein>
    <recommendedName>
        <fullName evidence="8">THAP-type domain-containing protein</fullName>
    </recommendedName>
</protein>
<evidence type="ECO:0000256" key="4">
    <source>
        <dbReference type="ARBA" id="ARBA00023125"/>
    </source>
</evidence>
<dbReference type="InterPro" id="IPR026516">
    <property type="entry name" value="THAP1/10"/>
</dbReference>
<sequence length="291" mass="33274">MVHRCFVGNCPNKKVTGSGIHFFSFPKDDDLKKLWLKSIKLKYGVQTQHSRVCSDHFTKNDFKTIVGGRNHILLKNDAVPTIFIAKRTTEKINDGIRIASNENPTSSHAIDTNIQLVDSAMLLEENSIDVQHEDAHIVEKSEVATCKRPKRKLTYGLVETENNISPSRSSYTLPKRGRPTTKSPATPRKTLIKSKVKILQQKVRRLKTKIKTLNDVLEELKKKGLIENDPCDLIENEFEGIQLEILKNELTNKKRKPTGCRYSDEIKKFALTLHYYSPKAYKFCRLVPTNI</sequence>
<dbReference type="GO" id="GO:0043565">
    <property type="term" value="F:sequence-specific DNA binding"/>
    <property type="evidence" value="ECO:0007669"/>
    <property type="project" value="InterPro"/>
</dbReference>
<keyword evidence="3" id="KW-0862">Zinc</keyword>
<dbReference type="Proteomes" id="UP000007819">
    <property type="component" value="Chromosome X"/>
</dbReference>
<dbReference type="KEGG" id="api:100574412"/>
<evidence type="ECO:0000313" key="9">
    <source>
        <dbReference type="EnsemblMetazoa" id="XP_003242285.1"/>
    </source>
</evidence>
<evidence type="ECO:0000259" key="8">
    <source>
        <dbReference type="PROSITE" id="PS50950"/>
    </source>
</evidence>
<keyword evidence="1" id="KW-0479">Metal-binding</keyword>
<dbReference type="OrthoDB" id="6587503at2759"/>
<feature type="domain" description="THAP-type" evidence="8">
    <location>
        <begin position="1"/>
        <end position="83"/>
    </location>
</feature>
<accession>A0A8R1W784</accession>
<keyword evidence="6" id="KW-0175">Coiled coil</keyword>
<dbReference type="AlphaFoldDB" id="A0A8R1W784"/>
<dbReference type="Pfam" id="PF05485">
    <property type="entry name" value="THAP"/>
    <property type="match status" value="1"/>
</dbReference>
<dbReference type="SMART" id="SM00980">
    <property type="entry name" value="THAP"/>
    <property type="match status" value="1"/>
</dbReference>
<evidence type="ECO:0000256" key="2">
    <source>
        <dbReference type="ARBA" id="ARBA00022771"/>
    </source>
</evidence>
<evidence type="ECO:0000256" key="5">
    <source>
        <dbReference type="PROSITE-ProRule" id="PRU00309"/>
    </source>
</evidence>
<dbReference type="EnsemblMetazoa" id="XM_003242237.4">
    <property type="protein sequence ID" value="XP_003242285.1"/>
    <property type="gene ID" value="LOC100574412"/>
</dbReference>
<dbReference type="SMART" id="SM00692">
    <property type="entry name" value="DM3"/>
    <property type="match status" value="1"/>
</dbReference>
<evidence type="ECO:0000256" key="7">
    <source>
        <dbReference type="SAM" id="MobiDB-lite"/>
    </source>
</evidence>
<keyword evidence="2 5" id="KW-0863">Zinc-finger</keyword>
<feature type="region of interest" description="Disordered" evidence="7">
    <location>
        <begin position="164"/>
        <end position="186"/>
    </location>
</feature>
<keyword evidence="10" id="KW-1185">Reference proteome</keyword>
<proteinExistence type="predicted"/>
<name>A0A8R1W784_ACYPI</name>
<reference evidence="10" key="1">
    <citation type="submission" date="2010-06" db="EMBL/GenBank/DDBJ databases">
        <authorList>
            <person name="Jiang H."/>
            <person name="Abraham K."/>
            <person name="Ali S."/>
            <person name="Alsbrooks S.L."/>
            <person name="Anim B.N."/>
            <person name="Anosike U.S."/>
            <person name="Attaway T."/>
            <person name="Bandaranaike D.P."/>
            <person name="Battles P.K."/>
            <person name="Bell S.N."/>
            <person name="Bell A.V."/>
            <person name="Beltran B."/>
            <person name="Bickham C."/>
            <person name="Bustamante Y."/>
            <person name="Caleb T."/>
            <person name="Canada A."/>
            <person name="Cardenas V."/>
            <person name="Carter K."/>
            <person name="Chacko J."/>
            <person name="Chandrabose M.N."/>
            <person name="Chavez D."/>
            <person name="Chavez A."/>
            <person name="Chen L."/>
            <person name="Chu H.-S."/>
            <person name="Claassen K.J."/>
            <person name="Cockrell R."/>
            <person name="Collins M."/>
            <person name="Cooper J.A."/>
            <person name="Cree A."/>
            <person name="Curry S.M."/>
            <person name="Da Y."/>
            <person name="Dao M.D."/>
            <person name="Das B."/>
            <person name="Davila M.-L."/>
            <person name="Davy-Carroll L."/>
            <person name="Denson S."/>
            <person name="Dinh H."/>
            <person name="Ebong V.E."/>
            <person name="Edwards J.R."/>
            <person name="Egan A."/>
            <person name="El-Daye J."/>
            <person name="Escobedo L."/>
            <person name="Fernandez S."/>
            <person name="Fernando P.R."/>
            <person name="Flagg N."/>
            <person name="Forbes L.D."/>
            <person name="Fowler R.G."/>
            <person name="Fu Q."/>
            <person name="Gabisi R.A."/>
            <person name="Ganer J."/>
            <person name="Garbino Pronczuk A."/>
            <person name="Garcia R.M."/>
            <person name="Garner T."/>
            <person name="Garrett T.E."/>
            <person name="Gonzalez D.A."/>
            <person name="Hamid H."/>
            <person name="Hawkins E.S."/>
            <person name="Hirani K."/>
            <person name="Hogues M.E."/>
            <person name="Hollins B."/>
            <person name="Hsiao C.-H."/>
            <person name="Jabil R."/>
            <person name="James M.L."/>
            <person name="Jhangiani S.N."/>
            <person name="Johnson B."/>
            <person name="Johnson Q."/>
            <person name="Joshi V."/>
            <person name="Kalu J.B."/>
            <person name="Kam C."/>
            <person name="Kashfia A."/>
            <person name="Keebler J."/>
            <person name="Kisamo H."/>
            <person name="Kovar C.L."/>
            <person name="Lago L.A."/>
            <person name="Lai C.-Y."/>
            <person name="Laidlaw J."/>
            <person name="Lara F."/>
            <person name="Le T.-K."/>
            <person name="Lee S.L."/>
            <person name="Legall F.H."/>
            <person name="Lemon S.J."/>
            <person name="Lewis L.R."/>
            <person name="Li B."/>
            <person name="Liu Y."/>
            <person name="Liu Y.-S."/>
            <person name="Lopez J."/>
            <person name="Lozado R.J."/>
            <person name="Lu J."/>
            <person name="Madu R.C."/>
            <person name="Maheshwari M."/>
            <person name="Maheshwari R."/>
            <person name="Malloy K."/>
            <person name="Martinez E."/>
            <person name="Mathew T."/>
            <person name="Mercado I.C."/>
            <person name="Mercado C."/>
            <person name="Meyer B."/>
            <person name="Montgomery K."/>
            <person name="Morgan M.B."/>
            <person name="Munidasa M."/>
            <person name="Nazareth L.V."/>
            <person name="Nelson J."/>
            <person name="Ng B.M."/>
            <person name="Nguyen N.B."/>
            <person name="Nguyen P.Q."/>
            <person name="Nguyen T."/>
            <person name="Obregon M."/>
            <person name="Okwuonu G.O."/>
            <person name="Onwere C.G."/>
            <person name="Orozco G."/>
            <person name="Parra A."/>
            <person name="Patel S."/>
            <person name="Patil S."/>
            <person name="Perez A."/>
            <person name="Perez Y."/>
            <person name="Pham C."/>
            <person name="Primus E.L."/>
            <person name="Pu L.-L."/>
            <person name="Puazo M."/>
            <person name="Qin X."/>
            <person name="Quiroz J.B."/>
            <person name="Reese J."/>
            <person name="Richards S."/>
            <person name="Rives C.M."/>
            <person name="Robberts R."/>
            <person name="Ruiz S.J."/>
            <person name="Ruiz M.J."/>
            <person name="Santibanez J."/>
            <person name="Schneider B.W."/>
            <person name="Sisson I."/>
            <person name="Smith M."/>
            <person name="Sodergren E."/>
            <person name="Song X.-Z."/>
            <person name="Song B.B."/>
            <person name="Summersgill H."/>
            <person name="Thelus R."/>
            <person name="Thornton R.D."/>
            <person name="Trejos Z.Y."/>
            <person name="Usmani K."/>
            <person name="Vattathil S."/>
            <person name="Villasana D."/>
            <person name="Walker D.L."/>
            <person name="Wang S."/>
            <person name="Wang K."/>
            <person name="White C.S."/>
            <person name="Williams A.C."/>
            <person name="Williamson J."/>
            <person name="Wilson K."/>
            <person name="Woghiren I.O."/>
            <person name="Woodworth J.R."/>
            <person name="Worley K.C."/>
            <person name="Wright R.A."/>
            <person name="Wu W."/>
            <person name="Young L."/>
            <person name="Zhang L."/>
            <person name="Zhang J."/>
            <person name="Zhu Y."/>
            <person name="Muzny D.M."/>
            <person name="Weinstock G."/>
            <person name="Gibbs R.A."/>
        </authorList>
    </citation>
    <scope>NUCLEOTIDE SEQUENCE [LARGE SCALE GENOMIC DNA]</scope>
    <source>
        <strain evidence="10">LSR1</strain>
    </source>
</reference>
<organism evidence="9 10">
    <name type="scientific">Acyrthosiphon pisum</name>
    <name type="common">Pea aphid</name>
    <dbReference type="NCBI Taxonomy" id="7029"/>
    <lineage>
        <taxon>Eukaryota</taxon>
        <taxon>Metazoa</taxon>
        <taxon>Ecdysozoa</taxon>
        <taxon>Arthropoda</taxon>
        <taxon>Hexapoda</taxon>
        <taxon>Insecta</taxon>
        <taxon>Pterygota</taxon>
        <taxon>Neoptera</taxon>
        <taxon>Paraneoptera</taxon>
        <taxon>Hemiptera</taxon>
        <taxon>Sternorrhyncha</taxon>
        <taxon>Aphidomorpha</taxon>
        <taxon>Aphidoidea</taxon>
        <taxon>Aphididae</taxon>
        <taxon>Macrosiphini</taxon>
        <taxon>Acyrthosiphon</taxon>
    </lineage>
</organism>
<feature type="coiled-coil region" evidence="6">
    <location>
        <begin position="196"/>
        <end position="223"/>
    </location>
</feature>
<dbReference type="InterPro" id="IPR038441">
    <property type="entry name" value="THAP_Znf_sf"/>
</dbReference>
<dbReference type="PANTHER" id="PTHR46600">
    <property type="entry name" value="THAP DOMAIN-CONTAINING"/>
    <property type="match status" value="1"/>
</dbReference>
<dbReference type="GO" id="GO:0008270">
    <property type="term" value="F:zinc ion binding"/>
    <property type="evidence" value="ECO:0007669"/>
    <property type="project" value="UniProtKB-KW"/>
</dbReference>
<dbReference type="PROSITE" id="PS50950">
    <property type="entry name" value="ZF_THAP"/>
    <property type="match status" value="1"/>
</dbReference>
<evidence type="ECO:0000256" key="1">
    <source>
        <dbReference type="ARBA" id="ARBA00022723"/>
    </source>
</evidence>
<dbReference type="Pfam" id="PF12017">
    <property type="entry name" value="Tnp_P_element"/>
    <property type="match status" value="1"/>
</dbReference>
<dbReference type="SUPFAM" id="SSF57716">
    <property type="entry name" value="Glucocorticoid receptor-like (DNA-binding domain)"/>
    <property type="match status" value="1"/>
</dbReference>
<evidence type="ECO:0000256" key="6">
    <source>
        <dbReference type="SAM" id="Coils"/>
    </source>
</evidence>
<dbReference type="PANTHER" id="PTHR46600:SF11">
    <property type="entry name" value="THAP DOMAIN-CONTAINING PROTEIN 10"/>
    <property type="match status" value="1"/>
</dbReference>
<evidence type="ECO:0000256" key="3">
    <source>
        <dbReference type="ARBA" id="ARBA00022833"/>
    </source>
</evidence>
<evidence type="ECO:0000313" key="10">
    <source>
        <dbReference type="Proteomes" id="UP000007819"/>
    </source>
</evidence>
<dbReference type="RefSeq" id="XP_003242285.1">
    <property type="nucleotide sequence ID" value="XM_003242237.3"/>
</dbReference>
<keyword evidence="4 5" id="KW-0238">DNA-binding</keyword>
<reference evidence="9" key="2">
    <citation type="submission" date="2022-06" db="UniProtKB">
        <authorList>
            <consortium name="EnsemblMetazoa"/>
        </authorList>
    </citation>
    <scope>IDENTIFICATION</scope>
</reference>
<dbReference type="Gene3D" id="6.20.210.20">
    <property type="entry name" value="THAP domain"/>
    <property type="match status" value="1"/>
</dbReference>
<dbReference type="InterPro" id="IPR021896">
    <property type="entry name" value="THAP9-like_HTH"/>
</dbReference>
<dbReference type="InterPro" id="IPR006612">
    <property type="entry name" value="THAP_Znf"/>
</dbReference>